<evidence type="ECO:0000259" key="4">
    <source>
        <dbReference type="PROSITE" id="PS51352"/>
    </source>
</evidence>
<keyword evidence="6" id="KW-1185">Reference proteome</keyword>
<dbReference type="PROSITE" id="PS51352">
    <property type="entry name" value="THIOREDOXIN_2"/>
    <property type="match status" value="1"/>
</dbReference>
<feature type="compositionally biased region" description="Gly residues" evidence="3">
    <location>
        <begin position="1"/>
        <end position="14"/>
    </location>
</feature>
<evidence type="ECO:0000313" key="6">
    <source>
        <dbReference type="Proteomes" id="UP000265520"/>
    </source>
</evidence>
<dbReference type="Proteomes" id="UP000265520">
    <property type="component" value="Unassembled WGS sequence"/>
</dbReference>
<dbReference type="Gene3D" id="3.40.30.10">
    <property type="entry name" value="Glutaredoxin"/>
    <property type="match status" value="1"/>
</dbReference>
<name>A0A392Q2R5_9FABA</name>
<dbReference type="PROSITE" id="PS00194">
    <property type="entry name" value="THIOREDOXIN_1"/>
    <property type="match status" value="1"/>
</dbReference>
<accession>A0A392Q2R5</accession>
<dbReference type="SUPFAM" id="SSF52833">
    <property type="entry name" value="Thioredoxin-like"/>
    <property type="match status" value="1"/>
</dbReference>
<feature type="domain" description="Thioredoxin" evidence="4">
    <location>
        <begin position="8"/>
        <end position="68"/>
    </location>
</feature>
<dbReference type="AlphaFoldDB" id="A0A392Q2R5"/>
<feature type="compositionally biased region" description="Polar residues" evidence="3">
    <location>
        <begin position="15"/>
        <end position="24"/>
    </location>
</feature>
<dbReference type="InterPro" id="IPR036249">
    <property type="entry name" value="Thioredoxin-like_sf"/>
</dbReference>
<proteinExistence type="inferred from homology"/>
<dbReference type="CDD" id="cd02947">
    <property type="entry name" value="TRX_family"/>
    <property type="match status" value="1"/>
</dbReference>
<reference evidence="5 6" key="1">
    <citation type="journal article" date="2018" name="Front. Plant Sci.">
        <title>Red Clover (Trifolium pratense) and Zigzag Clover (T. medium) - A Picture of Genomic Similarities and Differences.</title>
        <authorList>
            <person name="Dluhosova J."/>
            <person name="Istvanek J."/>
            <person name="Nedelnik J."/>
            <person name="Repkova J."/>
        </authorList>
    </citation>
    <scope>NUCLEOTIDE SEQUENCE [LARGE SCALE GENOMIC DNA]</scope>
    <source>
        <strain evidence="6">cv. 10/8</strain>
        <tissue evidence="5">Leaf</tissue>
    </source>
</reference>
<feature type="non-terminal residue" evidence="5">
    <location>
        <position position="68"/>
    </location>
</feature>
<dbReference type="InterPro" id="IPR017937">
    <property type="entry name" value="Thioredoxin_CS"/>
</dbReference>
<comment type="caution">
    <text evidence="5">The sequence shown here is derived from an EMBL/GenBank/DDBJ whole genome shotgun (WGS) entry which is preliminary data.</text>
</comment>
<evidence type="ECO:0000313" key="5">
    <source>
        <dbReference type="EMBL" id="MCI18237.1"/>
    </source>
</evidence>
<evidence type="ECO:0000256" key="3">
    <source>
        <dbReference type="SAM" id="MobiDB-lite"/>
    </source>
</evidence>
<dbReference type="InterPro" id="IPR013766">
    <property type="entry name" value="Thioredoxin_domain"/>
</dbReference>
<dbReference type="EMBL" id="LXQA010109191">
    <property type="protein sequence ID" value="MCI18237.1"/>
    <property type="molecule type" value="Genomic_DNA"/>
</dbReference>
<feature type="region of interest" description="Disordered" evidence="3">
    <location>
        <begin position="1"/>
        <end position="24"/>
    </location>
</feature>
<organism evidence="5 6">
    <name type="scientific">Trifolium medium</name>
    <dbReference type="NCBI Taxonomy" id="97028"/>
    <lineage>
        <taxon>Eukaryota</taxon>
        <taxon>Viridiplantae</taxon>
        <taxon>Streptophyta</taxon>
        <taxon>Embryophyta</taxon>
        <taxon>Tracheophyta</taxon>
        <taxon>Spermatophyta</taxon>
        <taxon>Magnoliopsida</taxon>
        <taxon>eudicotyledons</taxon>
        <taxon>Gunneridae</taxon>
        <taxon>Pentapetalae</taxon>
        <taxon>rosids</taxon>
        <taxon>fabids</taxon>
        <taxon>Fabales</taxon>
        <taxon>Fabaceae</taxon>
        <taxon>Papilionoideae</taxon>
        <taxon>50 kb inversion clade</taxon>
        <taxon>NPAAA clade</taxon>
        <taxon>Hologalegina</taxon>
        <taxon>IRL clade</taxon>
        <taxon>Trifolieae</taxon>
        <taxon>Trifolium</taxon>
    </lineage>
</organism>
<protein>
    <submittedName>
        <fullName evidence="5">Thioredoxin h2</fullName>
    </submittedName>
</protein>
<sequence>MGGFLSSFLGGGGTSADSQPSESGDSAVVIDFSASWCGPCKMMEPIIHAMANDFTDVEFIKIDVDELS</sequence>
<dbReference type="Pfam" id="PF00085">
    <property type="entry name" value="Thioredoxin"/>
    <property type="match status" value="1"/>
</dbReference>
<keyword evidence="1" id="KW-1015">Disulfide bond</keyword>
<dbReference type="PANTHER" id="PTHR46115">
    <property type="entry name" value="THIOREDOXIN-LIKE PROTEIN 1"/>
    <property type="match status" value="1"/>
</dbReference>
<evidence type="ECO:0000256" key="1">
    <source>
        <dbReference type="ARBA" id="ARBA00023157"/>
    </source>
</evidence>
<comment type="similarity">
    <text evidence="2">Belongs to the thioredoxin family. Plant F-type subfamily.</text>
</comment>
<evidence type="ECO:0000256" key="2">
    <source>
        <dbReference type="ARBA" id="ARBA00038337"/>
    </source>
</evidence>